<evidence type="ECO:0000256" key="1">
    <source>
        <dbReference type="ARBA" id="ARBA00022723"/>
    </source>
</evidence>
<name>A0AAE0TSH5_9PEZI</name>
<feature type="compositionally biased region" description="Low complexity" evidence="5">
    <location>
        <begin position="89"/>
        <end position="98"/>
    </location>
</feature>
<dbReference type="GO" id="GO:0008270">
    <property type="term" value="F:zinc ion binding"/>
    <property type="evidence" value="ECO:0007669"/>
    <property type="project" value="UniProtKB-KW"/>
</dbReference>
<dbReference type="EMBL" id="JAUTXT010000046">
    <property type="protein sequence ID" value="KAK3671157.1"/>
    <property type="molecule type" value="Genomic_DNA"/>
</dbReference>
<accession>A0AAE0TSH5</accession>
<keyword evidence="3" id="KW-0862">Zinc</keyword>
<dbReference type="InterPro" id="IPR013085">
    <property type="entry name" value="U1-CZ_Znf_C2H2"/>
</dbReference>
<comment type="caution">
    <text evidence="7">The sequence shown here is derived from an EMBL/GenBank/DDBJ whole genome shotgun (WGS) entry which is preliminary data.</text>
</comment>
<dbReference type="Proteomes" id="UP001274830">
    <property type="component" value="Unassembled WGS sequence"/>
</dbReference>
<keyword evidence="1" id="KW-0479">Metal-binding</keyword>
<feature type="domain" description="U1-C C2H2-type zinc finger" evidence="6">
    <location>
        <begin position="1"/>
        <end position="33"/>
    </location>
</feature>
<feature type="region of interest" description="Disordered" evidence="5">
    <location>
        <begin position="74"/>
        <end position="98"/>
    </location>
</feature>
<dbReference type="Pfam" id="PF06220">
    <property type="entry name" value="zf-U1"/>
    <property type="match status" value="1"/>
</dbReference>
<dbReference type="Gene3D" id="3.30.160.60">
    <property type="entry name" value="Classic Zinc Finger"/>
    <property type="match status" value="1"/>
</dbReference>
<keyword evidence="4" id="KW-0175">Coiled coil</keyword>
<reference evidence="7" key="1">
    <citation type="submission" date="2023-07" db="EMBL/GenBank/DDBJ databases">
        <title>Black Yeasts Isolated from many extreme environments.</title>
        <authorList>
            <person name="Coleine C."/>
            <person name="Stajich J.E."/>
            <person name="Selbmann L."/>
        </authorList>
    </citation>
    <scope>NUCLEOTIDE SEQUENCE</scope>
    <source>
        <strain evidence="7">CCFEE 5485</strain>
    </source>
</reference>
<evidence type="ECO:0000256" key="3">
    <source>
        <dbReference type="ARBA" id="ARBA00022833"/>
    </source>
</evidence>
<feature type="region of interest" description="Disordered" evidence="5">
    <location>
        <begin position="148"/>
        <end position="248"/>
    </location>
</feature>
<evidence type="ECO:0000313" key="7">
    <source>
        <dbReference type="EMBL" id="KAK3671157.1"/>
    </source>
</evidence>
<evidence type="ECO:0000313" key="8">
    <source>
        <dbReference type="Proteomes" id="UP001274830"/>
    </source>
</evidence>
<keyword evidence="2" id="KW-0863">Zinc-finger</keyword>
<keyword evidence="8" id="KW-1185">Reference proteome</keyword>
<evidence type="ECO:0000259" key="6">
    <source>
        <dbReference type="Pfam" id="PF06220"/>
    </source>
</evidence>
<feature type="coiled-coil region" evidence="4">
    <location>
        <begin position="35"/>
        <end position="62"/>
    </location>
</feature>
<dbReference type="AlphaFoldDB" id="A0AAE0TSH5"/>
<evidence type="ECO:0000256" key="2">
    <source>
        <dbReference type="ARBA" id="ARBA00022771"/>
    </source>
</evidence>
<organism evidence="7 8">
    <name type="scientific">Recurvomyces mirabilis</name>
    <dbReference type="NCBI Taxonomy" id="574656"/>
    <lineage>
        <taxon>Eukaryota</taxon>
        <taxon>Fungi</taxon>
        <taxon>Dikarya</taxon>
        <taxon>Ascomycota</taxon>
        <taxon>Pezizomycotina</taxon>
        <taxon>Dothideomycetes</taxon>
        <taxon>Dothideomycetidae</taxon>
        <taxon>Mycosphaerellales</taxon>
        <taxon>Teratosphaeriaceae</taxon>
        <taxon>Recurvomyces</taxon>
    </lineage>
</organism>
<evidence type="ECO:0000256" key="5">
    <source>
        <dbReference type="SAM" id="MobiDB-lite"/>
    </source>
</evidence>
<sequence length="278" mass="30112">MSTFFCKYCSTYVRENERKKHEGSFKHQNAIQKSLRELQKTNIREERDKQRAKDEVARLNGLVDGKGKVATAGGGSEISGLKDLGRTNATSAPAASTAAQRKLHAEQLAALGVELPEELKKEVTGVGGWQTISERVIEDEQPSMSLAGIKAEEDSKDDIDADGVFRGVRKRQVEGEDEEEQDRARRKAWGSSVRKYPGGNGGAADEDLDALLGGVGKSKSGEIKTEDGEEGKGPIETEESAEGDVVAGMPKAGVADAVVKEEEDAVRAVVFKKRKIKR</sequence>
<dbReference type="InterPro" id="IPR036236">
    <property type="entry name" value="Znf_C2H2_sf"/>
</dbReference>
<proteinExistence type="predicted"/>
<protein>
    <recommendedName>
        <fullName evidence="6">U1-C C2H2-type zinc finger domain-containing protein</fullName>
    </recommendedName>
</protein>
<gene>
    <name evidence="7" type="ORF">LTR78_008958</name>
</gene>
<feature type="compositionally biased region" description="Basic and acidic residues" evidence="5">
    <location>
        <begin position="219"/>
        <end position="235"/>
    </location>
</feature>
<evidence type="ECO:0000256" key="4">
    <source>
        <dbReference type="SAM" id="Coils"/>
    </source>
</evidence>
<dbReference type="SUPFAM" id="SSF57667">
    <property type="entry name" value="beta-beta-alpha zinc fingers"/>
    <property type="match status" value="1"/>
</dbReference>